<accession>A0ABS2QUA1</accession>
<sequence length="99" mass="11690">MAFGINRAELKEWKQKVASGKIAFLTHYWIDDRFPGVKTVTKVGCANIERLAQWGEKHGIPARYIHHRSRYPHFDLLGDRQREVLEKEDLLDQLKRFKS</sequence>
<comment type="caution">
    <text evidence="1">The sequence shown here is derived from an EMBL/GenBank/DDBJ whole genome shotgun (WGS) entry which is preliminary data.</text>
</comment>
<name>A0ABS2QUA1_9BACI</name>
<evidence type="ECO:0000313" key="1">
    <source>
        <dbReference type="EMBL" id="MBM7702507.1"/>
    </source>
</evidence>
<reference evidence="1 2" key="1">
    <citation type="submission" date="2021-01" db="EMBL/GenBank/DDBJ databases">
        <title>Genomic Encyclopedia of Type Strains, Phase IV (KMG-IV): sequencing the most valuable type-strain genomes for metagenomic binning, comparative biology and taxonomic classification.</title>
        <authorList>
            <person name="Goeker M."/>
        </authorList>
    </citation>
    <scope>NUCLEOTIDE SEQUENCE [LARGE SCALE GENOMIC DNA]</scope>
    <source>
        <strain evidence="1 2">DSM 104297</strain>
    </source>
</reference>
<evidence type="ECO:0000313" key="2">
    <source>
        <dbReference type="Proteomes" id="UP000809829"/>
    </source>
</evidence>
<organism evidence="1 2">
    <name type="scientific">Priestia iocasae</name>
    <dbReference type="NCBI Taxonomy" id="2291674"/>
    <lineage>
        <taxon>Bacteria</taxon>
        <taxon>Bacillati</taxon>
        <taxon>Bacillota</taxon>
        <taxon>Bacilli</taxon>
        <taxon>Bacillales</taxon>
        <taxon>Bacillaceae</taxon>
        <taxon>Priestia</taxon>
    </lineage>
</organism>
<proteinExistence type="predicted"/>
<gene>
    <name evidence="1" type="ORF">JOC83_001341</name>
</gene>
<evidence type="ECO:0008006" key="3">
    <source>
        <dbReference type="Google" id="ProtNLM"/>
    </source>
</evidence>
<keyword evidence="2" id="KW-1185">Reference proteome</keyword>
<protein>
    <recommendedName>
        <fullName evidence="3">YneQ</fullName>
    </recommendedName>
</protein>
<dbReference type="EMBL" id="JAFBFC010000002">
    <property type="protein sequence ID" value="MBM7702507.1"/>
    <property type="molecule type" value="Genomic_DNA"/>
</dbReference>
<dbReference type="Proteomes" id="UP000809829">
    <property type="component" value="Unassembled WGS sequence"/>
</dbReference>
<dbReference type="RefSeq" id="WP_205185617.1">
    <property type="nucleotide sequence ID" value="NZ_JAFBFC010000002.1"/>
</dbReference>